<dbReference type="InterPro" id="IPR001660">
    <property type="entry name" value="SAM"/>
</dbReference>
<evidence type="ECO:0000256" key="1">
    <source>
        <dbReference type="ARBA" id="ARBA00022441"/>
    </source>
</evidence>
<dbReference type="OrthoDB" id="45365at2759"/>
<evidence type="ECO:0008006" key="7">
    <source>
        <dbReference type="Google" id="ProtNLM"/>
    </source>
</evidence>
<comment type="caution">
    <text evidence="5">The sequence shown here is derived from an EMBL/GenBank/DDBJ whole genome shotgun (WGS) entry which is preliminary data.</text>
</comment>
<name>A0A9Q0REP1_ANAIG</name>
<keyword evidence="2" id="KW-0677">Repeat</keyword>
<feature type="domain" description="BTB" evidence="3">
    <location>
        <begin position="494"/>
        <end position="560"/>
    </location>
</feature>
<evidence type="ECO:0000313" key="6">
    <source>
        <dbReference type="Proteomes" id="UP001149090"/>
    </source>
</evidence>
<dbReference type="EMBL" id="JAPDFW010000058">
    <property type="protein sequence ID" value="KAJ5077367.1"/>
    <property type="molecule type" value="Genomic_DNA"/>
</dbReference>
<dbReference type="SUPFAM" id="SSF47769">
    <property type="entry name" value="SAM/Pointed domain"/>
    <property type="match status" value="1"/>
</dbReference>
<keyword evidence="6" id="KW-1185">Reference proteome</keyword>
<reference evidence="5" key="1">
    <citation type="submission" date="2022-10" db="EMBL/GenBank/DDBJ databases">
        <title>Novel sulphate-reducing endosymbionts in the free-living metamonad Anaeramoeba.</title>
        <authorList>
            <person name="Jerlstrom-Hultqvist J."/>
            <person name="Cepicka I."/>
            <person name="Gallot-Lavallee L."/>
            <person name="Salas-Leiva D."/>
            <person name="Curtis B.A."/>
            <person name="Zahonova K."/>
            <person name="Pipaliya S."/>
            <person name="Dacks J."/>
            <person name="Roger A.J."/>
        </authorList>
    </citation>
    <scope>NUCLEOTIDE SEQUENCE</scope>
    <source>
        <strain evidence="5">BMAN</strain>
    </source>
</reference>
<evidence type="ECO:0000259" key="4">
    <source>
        <dbReference type="PROSITE" id="PS50105"/>
    </source>
</evidence>
<keyword evidence="1" id="KW-0880">Kelch repeat</keyword>
<dbReference type="Pfam" id="PF07647">
    <property type="entry name" value="SAM_2"/>
    <property type="match status" value="1"/>
</dbReference>
<sequence length="663" mass="75847">MLTDKEIENGWIKIIKNNPPISRYGQCSGCYMNQHFSFGGDGISGYLSDLICFDFITHEWKEIELTGDIPEKRTGHSGVIDHQNGIFYIFGGIKDGGVFLNDLTAIDLNNFSCKLLKHSSTACEPRSRTTPVLYNNKIYLFGGFSSNYGDYNDICCFDLERSKWSKIPTKGNPPLSRGGHVTLLQDDTMYIFGGCGGRNPHHYNDLHTYNISKNEWKNIKTKGKKPFPRRNHSAAILNNKIYIYGGKPGDGTKFLSDQKHIFQDFWVYDIKKNKWEEILPQSGISNVPTKETFKGLQSNLGGYIPIMHAENWPSGRVGHSFATLNNSIILFGGIFDLQGDFPLNDLFVYNVSGFPEQNQFKEIMQSEKLCDKQLNLFGYSLLCNSNLLQLRLNQFVLHDPRNDSRILELNVLENYLLHSLGKEEVVKALIMFLYCGIFDNSSIKTQKSLLELYQLAKNLDFKELILLCEGRFVINEENSHLWSISQLYNQENTKNFTLTVGNETVMVHKFVLALRSKLYFDMFRSVDDSSNVAPDLSGLSVNAVKELIKFFYFGKIDENFDLKICLELSGFSDYYQLYIPLETFITQRINTYLASKKTRSWSVDDVCLWLTVIGFGDLIPIFLDLNINGSKLMKIKFNELKTKFDMNIVGPRLLLNSKIRALK</sequence>
<protein>
    <recommendedName>
        <fullName evidence="7">BTB domain-containing protein</fullName>
    </recommendedName>
</protein>
<dbReference type="PANTHER" id="PTHR46093">
    <property type="entry name" value="ACYL-COA-BINDING DOMAIN-CONTAINING PROTEIN 5"/>
    <property type="match status" value="1"/>
</dbReference>
<accession>A0A9Q0REP1</accession>
<evidence type="ECO:0000256" key="2">
    <source>
        <dbReference type="ARBA" id="ARBA00022737"/>
    </source>
</evidence>
<dbReference type="Proteomes" id="UP001149090">
    <property type="component" value="Unassembled WGS sequence"/>
</dbReference>
<dbReference type="Gene3D" id="3.30.710.10">
    <property type="entry name" value="Potassium Channel Kv1.1, Chain A"/>
    <property type="match status" value="1"/>
</dbReference>
<dbReference type="AlphaFoldDB" id="A0A9Q0REP1"/>
<evidence type="ECO:0000313" key="5">
    <source>
        <dbReference type="EMBL" id="KAJ5077367.1"/>
    </source>
</evidence>
<dbReference type="InterPro" id="IPR015915">
    <property type="entry name" value="Kelch-typ_b-propeller"/>
</dbReference>
<dbReference type="InterPro" id="IPR000210">
    <property type="entry name" value="BTB/POZ_dom"/>
</dbReference>
<feature type="domain" description="SAM" evidence="4">
    <location>
        <begin position="601"/>
        <end position="663"/>
    </location>
</feature>
<dbReference type="PROSITE" id="PS50105">
    <property type="entry name" value="SAM_DOMAIN"/>
    <property type="match status" value="1"/>
</dbReference>
<dbReference type="Gene3D" id="2.120.10.80">
    <property type="entry name" value="Kelch-type beta propeller"/>
    <property type="match status" value="2"/>
</dbReference>
<evidence type="ECO:0000259" key="3">
    <source>
        <dbReference type="PROSITE" id="PS50097"/>
    </source>
</evidence>
<dbReference type="InterPro" id="IPR011333">
    <property type="entry name" value="SKP1/BTB/POZ_sf"/>
</dbReference>
<dbReference type="Pfam" id="PF24681">
    <property type="entry name" value="Kelch_KLHDC2_KLHL20_DRC7"/>
    <property type="match status" value="1"/>
</dbReference>
<dbReference type="CDD" id="cd18186">
    <property type="entry name" value="BTB_POZ_ZBTB_KLHL-like"/>
    <property type="match status" value="1"/>
</dbReference>
<dbReference type="Pfam" id="PF00651">
    <property type="entry name" value="BTB"/>
    <property type="match status" value="1"/>
</dbReference>
<proteinExistence type="predicted"/>
<dbReference type="SUPFAM" id="SSF117281">
    <property type="entry name" value="Kelch motif"/>
    <property type="match status" value="2"/>
</dbReference>
<dbReference type="SUPFAM" id="SSF54695">
    <property type="entry name" value="POZ domain"/>
    <property type="match status" value="1"/>
</dbReference>
<organism evidence="5 6">
    <name type="scientific">Anaeramoeba ignava</name>
    <name type="common">Anaerobic marine amoeba</name>
    <dbReference type="NCBI Taxonomy" id="1746090"/>
    <lineage>
        <taxon>Eukaryota</taxon>
        <taxon>Metamonada</taxon>
        <taxon>Anaeramoebidae</taxon>
        <taxon>Anaeramoeba</taxon>
    </lineage>
</organism>
<dbReference type="PROSITE" id="PS50097">
    <property type="entry name" value="BTB"/>
    <property type="match status" value="1"/>
</dbReference>
<dbReference type="InterPro" id="IPR013761">
    <property type="entry name" value="SAM/pointed_sf"/>
</dbReference>
<gene>
    <name evidence="5" type="ORF">M0811_05889</name>
</gene>
<dbReference type="PANTHER" id="PTHR46093:SF18">
    <property type="entry name" value="FIBRONECTIN TYPE-III DOMAIN-CONTAINING PROTEIN"/>
    <property type="match status" value="1"/>
</dbReference>
<dbReference type="Gene3D" id="1.10.150.50">
    <property type="entry name" value="Transcription Factor, Ets-1"/>
    <property type="match status" value="1"/>
</dbReference>